<dbReference type="Proteomes" id="UP001162992">
    <property type="component" value="Chromosome 12"/>
</dbReference>
<evidence type="ECO:0000313" key="2">
    <source>
        <dbReference type="Proteomes" id="UP001162992"/>
    </source>
</evidence>
<reference evidence="2" key="1">
    <citation type="journal article" date="2024" name="Proc. Natl. Acad. Sci. U.S.A.">
        <title>Extraordinary preservation of gene collinearity over three hundred million years revealed in homosporous lycophytes.</title>
        <authorList>
            <person name="Li C."/>
            <person name="Wickell D."/>
            <person name="Kuo L.Y."/>
            <person name="Chen X."/>
            <person name="Nie B."/>
            <person name="Liao X."/>
            <person name="Peng D."/>
            <person name="Ji J."/>
            <person name="Jenkins J."/>
            <person name="Williams M."/>
            <person name="Shu S."/>
            <person name="Plott C."/>
            <person name="Barry K."/>
            <person name="Rajasekar S."/>
            <person name="Grimwood J."/>
            <person name="Han X."/>
            <person name="Sun S."/>
            <person name="Hou Z."/>
            <person name="He W."/>
            <person name="Dai G."/>
            <person name="Sun C."/>
            <person name="Schmutz J."/>
            <person name="Leebens-Mack J.H."/>
            <person name="Li F.W."/>
            <person name="Wang L."/>
        </authorList>
    </citation>
    <scope>NUCLEOTIDE SEQUENCE [LARGE SCALE GENOMIC DNA]</scope>
    <source>
        <strain evidence="2">cv. PW_Plant_1</strain>
    </source>
</reference>
<dbReference type="EMBL" id="CM055103">
    <property type="protein sequence ID" value="KAJ7537121.1"/>
    <property type="molecule type" value="Genomic_DNA"/>
</dbReference>
<proteinExistence type="predicted"/>
<sequence length="131" mass="14275">MATAMGGAGVRARVLQALFRHQRAAGSKAAGGSASKKKSRSGDGPAAPVVSKELRAKAVLGANILKEGADPVIKEDKEYPDWLWGLLDKQPALSELERKNPDTLPMHDLRRLVKLDNRRRIKEKNSLRAKA</sequence>
<protein>
    <submittedName>
        <fullName evidence="1">Uncharacterized protein</fullName>
    </submittedName>
</protein>
<organism evidence="1 2">
    <name type="scientific">Diphasiastrum complanatum</name>
    <name type="common">Issler's clubmoss</name>
    <name type="synonym">Lycopodium complanatum</name>
    <dbReference type="NCBI Taxonomy" id="34168"/>
    <lineage>
        <taxon>Eukaryota</taxon>
        <taxon>Viridiplantae</taxon>
        <taxon>Streptophyta</taxon>
        <taxon>Embryophyta</taxon>
        <taxon>Tracheophyta</taxon>
        <taxon>Lycopodiopsida</taxon>
        <taxon>Lycopodiales</taxon>
        <taxon>Lycopodiaceae</taxon>
        <taxon>Lycopodioideae</taxon>
        <taxon>Diphasiastrum</taxon>
    </lineage>
</organism>
<evidence type="ECO:0000313" key="1">
    <source>
        <dbReference type="EMBL" id="KAJ7537121.1"/>
    </source>
</evidence>
<name>A0ACC2C565_DIPCM</name>
<accession>A0ACC2C565</accession>
<comment type="caution">
    <text evidence="1">The sequence shown here is derived from an EMBL/GenBank/DDBJ whole genome shotgun (WGS) entry which is preliminary data.</text>
</comment>
<gene>
    <name evidence="1" type="ORF">O6H91_12G098400</name>
</gene>
<keyword evidence="2" id="KW-1185">Reference proteome</keyword>